<feature type="region of interest" description="Disordered" evidence="1">
    <location>
        <begin position="229"/>
        <end position="248"/>
    </location>
</feature>
<name>A0A9X1T7K7_9HYPH</name>
<dbReference type="EMBL" id="JAJUWU010000043">
    <property type="protein sequence ID" value="MCE7031014.1"/>
    <property type="molecule type" value="Genomic_DNA"/>
</dbReference>
<evidence type="ECO:0000256" key="1">
    <source>
        <dbReference type="SAM" id="MobiDB-lite"/>
    </source>
</evidence>
<organism evidence="2 3">
    <name type="scientific">Jiella avicenniae</name>
    <dbReference type="NCBI Taxonomy" id="2907202"/>
    <lineage>
        <taxon>Bacteria</taxon>
        <taxon>Pseudomonadati</taxon>
        <taxon>Pseudomonadota</taxon>
        <taxon>Alphaproteobacteria</taxon>
        <taxon>Hyphomicrobiales</taxon>
        <taxon>Aurantimonadaceae</taxon>
        <taxon>Jiella</taxon>
    </lineage>
</organism>
<dbReference type="RefSeq" id="WP_233722083.1">
    <property type="nucleotide sequence ID" value="NZ_JAJUWU010000043.1"/>
</dbReference>
<keyword evidence="3" id="KW-1185">Reference proteome</keyword>
<comment type="caution">
    <text evidence="2">The sequence shown here is derived from an EMBL/GenBank/DDBJ whole genome shotgun (WGS) entry which is preliminary data.</text>
</comment>
<dbReference type="Proteomes" id="UP001139035">
    <property type="component" value="Unassembled WGS sequence"/>
</dbReference>
<accession>A0A9X1T7K7</accession>
<sequence length="248" mass="27049">MTEETSRDLVARAEALGSRTGQQLRLILELGPICGLRPAEWVTAELRGHTLVARCAKYSEHNGRATGETRSLQLPGRLQGERDLLRIGATLMTLREDAEAADGDVSMVVGRLARTLRGIRGVNSRIVLRTTRDQARANMMRAYLAEFNGPLDDAAMIDVAVIVAAAFGHRSTDSQSVYGRTSRGWRSAPVASPDRATLDAVQIGPSMRGKLARGEPLRLLAAVAERHRRCEKQEDDDAHVTSLSAPEM</sequence>
<proteinExistence type="predicted"/>
<reference evidence="2" key="1">
    <citation type="submission" date="2022-01" db="EMBL/GenBank/DDBJ databases">
        <title>Jiella avicenniae sp. nov., a novel endophytic bacterium isolated from bark of Avicennia marina.</title>
        <authorList>
            <person name="Tuo L."/>
        </authorList>
    </citation>
    <scope>NUCLEOTIDE SEQUENCE</scope>
    <source>
        <strain evidence="2">CBK1P-4</strain>
    </source>
</reference>
<dbReference type="AlphaFoldDB" id="A0A9X1T7K7"/>
<gene>
    <name evidence="2" type="ORF">LZD57_23860</name>
</gene>
<protein>
    <submittedName>
        <fullName evidence="2">Uncharacterized protein</fullName>
    </submittedName>
</protein>
<evidence type="ECO:0000313" key="2">
    <source>
        <dbReference type="EMBL" id="MCE7031014.1"/>
    </source>
</evidence>
<evidence type="ECO:0000313" key="3">
    <source>
        <dbReference type="Proteomes" id="UP001139035"/>
    </source>
</evidence>